<evidence type="ECO:0000313" key="3">
    <source>
        <dbReference type="Proteomes" id="UP000017973"/>
    </source>
</evidence>
<comment type="caution">
    <text evidence="2">The sequence shown here is derived from an EMBL/GenBank/DDBJ whole genome shotgun (WGS) entry which is preliminary data.</text>
</comment>
<keyword evidence="3" id="KW-1185">Reference proteome</keyword>
<dbReference type="eggNOG" id="COG2318">
    <property type="taxonomic scope" value="Bacteria"/>
</dbReference>
<dbReference type="SUPFAM" id="SSF109854">
    <property type="entry name" value="DinB/YfiT-like putative metalloenzymes"/>
    <property type="match status" value="1"/>
</dbReference>
<organism evidence="2 3">
    <name type="scientific">Brevibacillus panacihumi W25</name>
    <dbReference type="NCBI Taxonomy" id="1408254"/>
    <lineage>
        <taxon>Bacteria</taxon>
        <taxon>Bacillati</taxon>
        <taxon>Bacillota</taxon>
        <taxon>Bacilli</taxon>
        <taxon>Bacillales</taxon>
        <taxon>Paenibacillaceae</taxon>
        <taxon>Brevibacillus</taxon>
    </lineage>
</organism>
<dbReference type="PATRIC" id="fig|1408254.3.peg.2327"/>
<sequence length="161" mass="18513">MNGRKQKEGIIMFEQMLLPAFQTARSRYMDTMSGLEENQLSWKLAPGSNSIGFLIRHLAEVEYRFSQMFFQTPLPEDVTLATIGPVKDEGIYTELEPLLRFRDQAYQHLLHALQSLPEKDWDIPCEAPIGKLTPREALGRLTYHMGYHTGQIGLIRKYAGR</sequence>
<dbReference type="InterPro" id="IPR034660">
    <property type="entry name" value="DinB/YfiT-like"/>
</dbReference>
<evidence type="ECO:0000259" key="1">
    <source>
        <dbReference type="Pfam" id="PF12867"/>
    </source>
</evidence>
<dbReference type="Proteomes" id="UP000017973">
    <property type="component" value="Unassembled WGS sequence"/>
</dbReference>
<proteinExistence type="predicted"/>
<reference evidence="2 3" key="1">
    <citation type="journal article" date="2014" name="Genome Announc.">
        <title>Draft Genome Sequence of Brevibacillus panacihumi Strain W25, a Halotolerant Hydrocarbon-Degrading Bacterium.</title>
        <authorList>
            <person name="Wang X."/>
            <person name="Jin D."/>
            <person name="Zhou L."/>
            <person name="Wu L."/>
            <person name="An W."/>
            <person name="Chen Y."/>
            <person name="Zhao L."/>
        </authorList>
    </citation>
    <scope>NUCLEOTIDE SEQUENCE [LARGE SCALE GENOMIC DNA]</scope>
    <source>
        <strain evidence="2 3">W25</strain>
    </source>
</reference>
<dbReference type="Pfam" id="PF12867">
    <property type="entry name" value="DinB_2"/>
    <property type="match status" value="1"/>
</dbReference>
<feature type="domain" description="DinB-like" evidence="1">
    <location>
        <begin position="20"/>
        <end position="152"/>
    </location>
</feature>
<dbReference type="Gene3D" id="1.20.120.450">
    <property type="entry name" value="dinb family like domain"/>
    <property type="match status" value="1"/>
</dbReference>
<dbReference type="InterPro" id="IPR024775">
    <property type="entry name" value="DinB-like"/>
</dbReference>
<evidence type="ECO:0000313" key="2">
    <source>
        <dbReference type="EMBL" id="EST54079.1"/>
    </source>
</evidence>
<dbReference type="EMBL" id="AYJU01000016">
    <property type="protein sequence ID" value="EST54079.1"/>
    <property type="molecule type" value="Genomic_DNA"/>
</dbReference>
<dbReference type="AlphaFoldDB" id="V6M6B6"/>
<accession>V6M6B6</accession>
<gene>
    <name evidence="2" type="ORF">T458_11805</name>
</gene>
<protein>
    <recommendedName>
        <fullName evidence="1">DinB-like domain-containing protein</fullName>
    </recommendedName>
</protein>
<dbReference type="HOGENOM" id="CLU_142798_0_0_9"/>
<name>V6M6B6_9BACL</name>
<dbReference type="STRING" id="1408254.T458_11805"/>